<dbReference type="Gene3D" id="3.20.20.140">
    <property type="entry name" value="Metal-dependent hydrolases"/>
    <property type="match status" value="1"/>
</dbReference>
<dbReference type="InterPro" id="IPR011708">
    <property type="entry name" value="DNA_pol3_alpha_NTPase_dom"/>
</dbReference>
<evidence type="ECO:0000256" key="6">
    <source>
        <dbReference type="ARBA" id="ARBA00022705"/>
    </source>
</evidence>
<dbReference type="SUPFAM" id="SSF89550">
    <property type="entry name" value="PHP domain-like"/>
    <property type="match status" value="1"/>
</dbReference>
<dbReference type="Gene3D" id="1.10.10.1600">
    <property type="entry name" value="Bacterial DNA polymerase III alpha subunit, thumb domain"/>
    <property type="match status" value="1"/>
</dbReference>
<keyword evidence="5" id="KW-0548">Nucleotidyltransferase</keyword>
<evidence type="ECO:0000256" key="2">
    <source>
        <dbReference type="ARBA" id="ARBA00012417"/>
    </source>
</evidence>
<dbReference type="Pfam" id="PF17657">
    <property type="entry name" value="DNA_pol3_finger"/>
    <property type="match status" value="1"/>
</dbReference>
<dbReference type="PANTHER" id="PTHR32294:SF0">
    <property type="entry name" value="DNA POLYMERASE III SUBUNIT ALPHA"/>
    <property type="match status" value="1"/>
</dbReference>
<dbReference type="InterPro" id="IPR040982">
    <property type="entry name" value="DNA_pol3_finger"/>
</dbReference>
<name>A0A381NWB9_9ZZZZ</name>
<keyword evidence="7" id="KW-0239">DNA-directed DNA polymerase</keyword>
<dbReference type="Pfam" id="PF02811">
    <property type="entry name" value="PHP"/>
    <property type="match status" value="1"/>
</dbReference>
<comment type="subcellular location">
    <subcellularLocation>
        <location evidence="1">Cytoplasm</location>
    </subcellularLocation>
</comment>
<feature type="domain" description="Polymerase/histidinol phosphatase N-terminal" evidence="9">
    <location>
        <begin position="14"/>
        <end position="81"/>
    </location>
</feature>
<evidence type="ECO:0000256" key="7">
    <source>
        <dbReference type="ARBA" id="ARBA00022932"/>
    </source>
</evidence>
<dbReference type="InterPro" id="IPR003141">
    <property type="entry name" value="Pol/His_phosphatase_N"/>
</dbReference>
<dbReference type="GO" id="GO:0005737">
    <property type="term" value="C:cytoplasm"/>
    <property type="evidence" value="ECO:0007669"/>
    <property type="project" value="UniProtKB-SubCell"/>
</dbReference>
<dbReference type="InterPro" id="IPR004013">
    <property type="entry name" value="PHP_dom"/>
</dbReference>
<comment type="catalytic activity">
    <reaction evidence="8">
        <text>DNA(n) + a 2'-deoxyribonucleoside 5'-triphosphate = DNA(n+1) + diphosphate</text>
        <dbReference type="Rhea" id="RHEA:22508"/>
        <dbReference type="Rhea" id="RHEA-COMP:17339"/>
        <dbReference type="Rhea" id="RHEA-COMP:17340"/>
        <dbReference type="ChEBI" id="CHEBI:33019"/>
        <dbReference type="ChEBI" id="CHEBI:61560"/>
        <dbReference type="ChEBI" id="CHEBI:173112"/>
        <dbReference type="EC" id="2.7.7.7"/>
    </reaction>
</comment>
<evidence type="ECO:0000256" key="1">
    <source>
        <dbReference type="ARBA" id="ARBA00004496"/>
    </source>
</evidence>
<proteinExistence type="predicted"/>
<dbReference type="Pfam" id="PF14579">
    <property type="entry name" value="HHH_6"/>
    <property type="match status" value="1"/>
</dbReference>
<dbReference type="GO" id="GO:0003676">
    <property type="term" value="F:nucleic acid binding"/>
    <property type="evidence" value="ECO:0007669"/>
    <property type="project" value="InterPro"/>
</dbReference>
<dbReference type="InterPro" id="IPR004805">
    <property type="entry name" value="DnaE2/DnaE/PolC"/>
</dbReference>
<dbReference type="InterPro" id="IPR029460">
    <property type="entry name" value="DNAPol_HHH"/>
</dbReference>
<dbReference type="EC" id="2.7.7.7" evidence="2"/>
<dbReference type="EMBL" id="UINC01000650">
    <property type="protein sequence ID" value="SUZ58915.1"/>
    <property type="molecule type" value="Genomic_DNA"/>
</dbReference>
<evidence type="ECO:0000256" key="3">
    <source>
        <dbReference type="ARBA" id="ARBA00019114"/>
    </source>
</evidence>
<keyword evidence="6" id="KW-0235">DNA replication</keyword>
<sequence>MITPPTTIYILMFAHLHLHTQYSLLEGAIRIKDLVTALKNKGFESCAITDHGNMFGVIEFYHALRESGLKPLIGVGASVIDCDSPEAPSGSGRKNNNLRQTQFLCQNRQGYHNLGFLVSLSYTEGKVNGVPCINHQLLEKYNEGLIALSGGMNGEINRHFLDGRSDEARRVALWYRDVFAGRYYIELQNTGLQEQLELNKQLIRLGHELDIPLVGTNDCLYLSSEEAEAQYILWLMGLQRRITDEGVPPQLGNQRYLKSPEEMLTAFAELPLIALDNTSKIAEQCELSLENTKFYLPQISTRENETLDSKLRDDAGKGLKLRLEKLYKLYAPDGSFEEFQKPYLERLNFELDVIIQMKFPGYFLIVSEFIKWSKENGVSVGPGRGSGAGSLVAYALLITDVDPLRYGLLFERFLNPYRVSLPDFDIDFDVEGREKVIEHVREKYGEKNVCQISTFGSLKAKAVVRGVARVLDFPYSEADKIAKLIPNDLNITLNQALDKEPKLALLAAEGSENEQRLIRFGRQLEDLNTHLGTHAAGMIIMDQDIRKVMPVCTGKEGALQSMYPMKYAEDQGAVKFDFLGLQNLSTIENTLDLITKSRPGSASIDITSIPMDDPLTFDLLCRADTIGVFQLESSGMKRLVANMQPSVFEDIVAILALYRPGPLGSGMVEDFVQCKHGRKRVVYPHPLMADILRETYGVLVYQEQIIQGVQVLAGFSLGQADLLRRAIGKKTPEVLAEQRLQFVEGCLKNPEFVEQCPQASTPEEKANEIFDTINYFSGYGFNKSHSVAYGLISYQTAYLKAHYPVQLMAALFNGSINNQDNIISYISECKAMGVKVLPPDVNHSAKTFTVAPTEFRISVRTLVHFERDFSGINPDREAVSEEWLEPLRMSLKRLKNYDFKDEDKFLNLIAKTTESIKQELKTQNLSPDLPEKPKTEIFDYQSPFSAWLRREARVEVIRFGLNAVKNVGGKAVDAILKARNEHGQLTDFMEFMKKVDLKDINRRMFETLVKCGAFDSLHGNRSQLFAALDSAFHLAQEFQRAEDPSQDSLFGLMDAGDAKATETQLEFPEVRTWPKRERLNQEKAALGFYVSGHPLDSYASEIKILATTTAKMKEGLHAEKDKVSLAGIIVNNTVRLNQSNTKFAIITLEDMRGTLEFPVFASVYEEAGELLESDEPLLITGRVNYRGDEVGLFVDKVHQLSRIRETEAKSMSFKIGSEPLNQDSISLLRNTLQKYSGDKTFTITIQTPDAASVIITPEERISFASALIEELEELFPNQTLEFGYSSIKKYQFL</sequence>
<evidence type="ECO:0000256" key="4">
    <source>
        <dbReference type="ARBA" id="ARBA00022679"/>
    </source>
</evidence>
<accession>A0A381NWB9</accession>
<dbReference type="InterPro" id="IPR016195">
    <property type="entry name" value="Pol/histidinol_Pase-like"/>
</dbReference>
<dbReference type="InterPro" id="IPR004365">
    <property type="entry name" value="NA-bd_OB_tRNA"/>
</dbReference>
<dbReference type="NCBIfam" id="TIGR00594">
    <property type="entry name" value="polc"/>
    <property type="match status" value="1"/>
</dbReference>
<dbReference type="Gene3D" id="1.10.150.870">
    <property type="match status" value="2"/>
</dbReference>
<dbReference type="GO" id="GO:0008408">
    <property type="term" value="F:3'-5' exonuclease activity"/>
    <property type="evidence" value="ECO:0007669"/>
    <property type="project" value="InterPro"/>
</dbReference>
<reference evidence="10" key="1">
    <citation type="submission" date="2018-05" db="EMBL/GenBank/DDBJ databases">
        <authorList>
            <person name="Lanie J.A."/>
            <person name="Ng W.-L."/>
            <person name="Kazmierczak K.M."/>
            <person name="Andrzejewski T.M."/>
            <person name="Davidsen T.M."/>
            <person name="Wayne K.J."/>
            <person name="Tettelin H."/>
            <person name="Glass J.I."/>
            <person name="Rusch D."/>
            <person name="Podicherti R."/>
            <person name="Tsui H.-C.T."/>
            <person name="Winkler M.E."/>
        </authorList>
    </citation>
    <scope>NUCLEOTIDE SEQUENCE</scope>
</reference>
<dbReference type="CDD" id="cd04485">
    <property type="entry name" value="DnaE_OBF"/>
    <property type="match status" value="1"/>
</dbReference>
<dbReference type="NCBIfam" id="NF004226">
    <property type="entry name" value="PRK05673.1"/>
    <property type="match status" value="1"/>
</dbReference>
<evidence type="ECO:0000313" key="10">
    <source>
        <dbReference type="EMBL" id="SUZ58915.1"/>
    </source>
</evidence>
<evidence type="ECO:0000259" key="9">
    <source>
        <dbReference type="SMART" id="SM00481"/>
    </source>
</evidence>
<dbReference type="Pfam" id="PF07733">
    <property type="entry name" value="DNA_pol3_alpha"/>
    <property type="match status" value="1"/>
</dbReference>
<gene>
    <name evidence="10" type="ORF">METZ01_LOCUS11769</name>
</gene>
<dbReference type="SMART" id="SM00481">
    <property type="entry name" value="POLIIIAc"/>
    <property type="match status" value="1"/>
</dbReference>
<dbReference type="GO" id="GO:0006260">
    <property type="term" value="P:DNA replication"/>
    <property type="evidence" value="ECO:0007669"/>
    <property type="project" value="UniProtKB-KW"/>
</dbReference>
<keyword evidence="4" id="KW-0808">Transferase</keyword>
<dbReference type="GO" id="GO:0003887">
    <property type="term" value="F:DNA-directed DNA polymerase activity"/>
    <property type="evidence" value="ECO:0007669"/>
    <property type="project" value="UniProtKB-KW"/>
</dbReference>
<evidence type="ECO:0000256" key="5">
    <source>
        <dbReference type="ARBA" id="ARBA00022695"/>
    </source>
</evidence>
<evidence type="ECO:0000256" key="8">
    <source>
        <dbReference type="ARBA" id="ARBA00049244"/>
    </source>
</evidence>
<dbReference type="InterPro" id="IPR041931">
    <property type="entry name" value="DNA_pol3_alpha_thumb_dom"/>
</dbReference>
<organism evidence="10">
    <name type="scientific">marine metagenome</name>
    <dbReference type="NCBI Taxonomy" id="408172"/>
    <lineage>
        <taxon>unclassified sequences</taxon>
        <taxon>metagenomes</taxon>
        <taxon>ecological metagenomes</taxon>
    </lineage>
</organism>
<protein>
    <recommendedName>
        <fullName evidence="3">DNA polymerase III subunit alpha</fullName>
        <ecNumber evidence="2">2.7.7.7</ecNumber>
    </recommendedName>
</protein>
<dbReference type="Pfam" id="PF01336">
    <property type="entry name" value="tRNA_anti-codon"/>
    <property type="match status" value="1"/>
</dbReference>
<dbReference type="PANTHER" id="PTHR32294">
    <property type="entry name" value="DNA POLYMERASE III SUBUNIT ALPHA"/>
    <property type="match status" value="1"/>
</dbReference>